<dbReference type="GO" id="GO:0016757">
    <property type="term" value="F:glycosyltransferase activity"/>
    <property type="evidence" value="ECO:0007669"/>
    <property type="project" value="InterPro"/>
</dbReference>
<name>A0A1H2DPA5_9BACT</name>
<evidence type="ECO:0000313" key="3">
    <source>
        <dbReference type="EMBL" id="SDT84679.1"/>
    </source>
</evidence>
<evidence type="ECO:0000256" key="1">
    <source>
        <dbReference type="ARBA" id="ARBA00022679"/>
    </source>
</evidence>
<reference evidence="4" key="1">
    <citation type="submission" date="2016-10" db="EMBL/GenBank/DDBJ databases">
        <authorList>
            <person name="Varghese N."/>
            <person name="Submissions S."/>
        </authorList>
    </citation>
    <scope>NUCLEOTIDE SEQUENCE [LARGE SCALE GENOMIC DNA]</scope>
    <source>
        <strain evidence="4">DSM 3384</strain>
    </source>
</reference>
<feature type="domain" description="Glycosyl transferase family 1" evidence="2">
    <location>
        <begin position="179"/>
        <end position="341"/>
    </location>
</feature>
<keyword evidence="1 3" id="KW-0808">Transferase</keyword>
<sequence>MKICIAVGSLLEHDAIGNDVSHQFFLLTSNHIPTVIYAQETANDRMAQYVTDKTTLYDMIDDPDNILIYHHGGCWGDGQQVLEKARCRIFIKYHNITPPGFFEPYNRFHETYCKHGMDQTLAIAGLKQDTTFLCDSRFNAEDFLMQKIDASRIRIIPPFHKLDDFKTAGIHTDLACSLDDGKVNILFVGRLVPNKGHKHLLGVIAGYAAMYDSNIRLTIVGGIDPGLSGYLEELNHLIRVNRLNGMVDIRGSVSFDELHTYYQFSHVFLLMSCHEGFCLPILEAQFHSLAIVALDAGAVPETLGENQVLFDTPDYQRFAAAIHVLSNNKNYRDYVAREGRKNIHRFSNQRIEDLFLKAVLPSLR</sequence>
<evidence type="ECO:0000313" key="4">
    <source>
        <dbReference type="Proteomes" id="UP000199608"/>
    </source>
</evidence>
<organism evidence="3 4">
    <name type="scientific">Desulfobacula phenolica</name>
    <dbReference type="NCBI Taxonomy" id="90732"/>
    <lineage>
        <taxon>Bacteria</taxon>
        <taxon>Pseudomonadati</taxon>
        <taxon>Thermodesulfobacteriota</taxon>
        <taxon>Desulfobacteria</taxon>
        <taxon>Desulfobacterales</taxon>
        <taxon>Desulfobacteraceae</taxon>
        <taxon>Desulfobacula</taxon>
    </lineage>
</organism>
<keyword evidence="4" id="KW-1185">Reference proteome</keyword>
<dbReference type="Pfam" id="PF00534">
    <property type="entry name" value="Glycos_transf_1"/>
    <property type="match status" value="1"/>
</dbReference>
<dbReference type="SUPFAM" id="SSF53756">
    <property type="entry name" value="UDP-Glycosyltransferase/glycogen phosphorylase"/>
    <property type="match status" value="1"/>
</dbReference>
<dbReference type="GO" id="GO:0009103">
    <property type="term" value="P:lipopolysaccharide biosynthetic process"/>
    <property type="evidence" value="ECO:0007669"/>
    <property type="project" value="TreeGrafter"/>
</dbReference>
<dbReference type="InterPro" id="IPR001296">
    <property type="entry name" value="Glyco_trans_1"/>
</dbReference>
<protein>
    <submittedName>
        <fullName evidence="3">Glycosyltransferase involved in cell wall bisynthesis</fullName>
    </submittedName>
</protein>
<accession>A0A1H2DPA5</accession>
<dbReference type="EMBL" id="FNLL01000001">
    <property type="protein sequence ID" value="SDT84679.1"/>
    <property type="molecule type" value="Genomic_DNA"/>
</dbReference>
<proteinExistence type="predicted"/>
<dbReference type="Proteomes" id="UP000199608">
    <property type="component" value="Unassembled WGS sequence"/>
</dbReference>
<dbReference type="RefSeq" id="WP_092229818.1">
    <property type="nucleotide sequence ID" value="NZ_FNLL01000001.1"/>
</dbReference>
<dbReference type="PANTHER" id="PTHR46401">
    <property type="entry name" value="GLYCOSYLTRANSFERASE WBBK-RELATED"/>
    <property type="match status" value="1"/>
</dbReference>
<gene>
    <name evidence="3" type="ORF">SAMN04487931_101346</name>
</gene>
<dbReference type="PANTHER" id="PTHR46401:SF2">
    <property type="entry name" value="GLYCOSYLTRANSFERASE WBBK-RELATED"/>
    <property type="match status" value="1"/>
</dbReference>
<evidence type="ECO:0000259" key="2">
    <source>
        <dbReference type="Pfam" id="PF00534"/>
    </source>
</evidence>
<dbReference type="AlphaFoldDB" id="A0A1H2DPA5"/>
<dbReference type="Gene3D" id="3.40.50.2000">
    <property type="entry name" value="Glycogen Phosphorylase B"/>
    <property type="match status" value="1"/>
</dbReference>